<proteinExistence type="predicted"/>
<reference evidence="2 3" key="1">
    <citation type="submission" date="2020-04" db="EMBL/GenBank/DDBJ databases">
        <title>Enterovirga sp. isolate from soil.</title>
        <authorList>
            <person name="Chea S."/>
            <person name="Kim D.-U."/>
        </authorList>
    </citation>
    <scope>NUCLEOTIDE SEQUENCE [LARGE SCALE GENOMIC DNA]</scope>
    <source>
        <strain evidence="2 3">DB1703</strain>
    </source>
</reference>
<dbReference type="PANTHER" id="PTHR42870:SF1">
    <property type="entry name" value="NON-SPECIFIC LIPID-TRANSFER PROTEIN-LIKE 2"/>
    <property type="match status" value="1"/>
</dbReference>
<dbReference type="InterPro" id="IPR055140">
    <property type="entry name" value="Thiolase_C_2"/>
</dbReference>
<dbReference type="InterPro" id="IPR002155">
    <property type="entry name" value="Thiolase"/>
</dbReference>
<gene>
    <name evidence="2" type="ORF">HJG44_17300</name>
</gene>
<dbReference type="PIRSF" id="PIRSF000429">
    <property type="entry name" value="Ac-CoA_Ac_transf"/>
    <property type="match status" value="1"/>
</dbReference>
<comment type="caution">
    <text evidence="2">The sequence shown here is derived from an EMBL/GenBank/DDBJ whole genome shotgun (WGS) entry which is preliminary data.</text>
</comment>
<evidence type="ECO:0000313" key="3">
    <source>
        <dbReference type="Proteomes" id="UP000564885"/>
    </source>
</evidence>
<dbReference type="GO" id="GO:0003988">
    <property type="term" value="F:acetyl-CoA C-acyltransferase activity"/>
    <property type="evidence" value="ECO:0007669"/>
    <property type="project" value="UniProtKB-ARBA"/>
</dbReference>
<feature type="domain" description="Thiolase C-terminal" evidence="1">
    <location>
        <begin position="246"/>
        <end position="367"/>
    </location>
</feature>
<name>A0A849IJL8_9HYPH</name>
<dbReference type="RefSeq" id="WP_171219603.1">
    <property type="nucleotide sequence ID" value="NZ_JABEPP010000005.1"/>
</dbReference>
<dbReference type="Pfam" id="PF22691">
    <property type="entry name" value="Thiolase_C_1"/>
    <property type="match status" value="1"/>
</dbReference>
<accession>A0A849IJL8</accession>
<dbReference type="Gene3D" id="3.40.47.10">
    <property type="match status" value="1"/>
</dbReference>
<keyword evidence="3" id="KW-1185">Reference proteome</keyword>
<protein>
    <submittedName>
        <fullName evidence="2">3-ketoacyl-CoA thiolase</fullName>
    </submittedName>
</protein>
<dbReference type="PANTHER" id="PTHR42870">
    <property type="entry name" value="ACETYL-COA C-ACETYLTRANSFERASE"/>
    <property type="match status" value="1"/>
</dbReference>
<dbReference type="SUPFAM" id="SSF53901">
    <property type="entry name" value="Thiolase-like"/>
    <property type="match status" value="1"/>
</dbReference>
<dbReference type="Proteomes" id="UP000564885">
    <property type="component" value="Unassembled WGS sequence"/>
</dbReference>
<dbReference type="EMBL" id="JABEPP010000005">
    <property type="protein sequence ID" value="NNM74133.1"/>
    <property type="molecule type" value="Genomic_DNA"/>
</dbReference>
<organism evidence="2 3">
    <name type="scientific">Enterovirga aerilata</name>
    <dbReference type="NCBI Taxonomy" id="2730920"/>
    <lineage>
        <taxon>Bacteria</taxon>
        <taxon>Pseudomonadati</taxon>
        <taxon>Pseudomonadota</taxon>
        <taxon>Alphaproteobacteria</taxon>
        <taxon>Hyphomicrobiales</taxon>
        <taxon>Methylobacteriaceae</taxon>
        <taxon>Enterovirga</taxon>
    </lineage>
</organism>
<evidence type="ECO:0000259" key="1">
    <source>
        <dbReference type="Pfam" id="PF22691"/>
    </source>
</evidence>
<evidence type="ECO:0000313" key="2">
    <source>
        <dbReference type="EMBL" id="NNM74133.1"/>
    </source>
</evidence>
<dbReference type="InterPro" id="IPR016039">
    <property type="entry name" value="Thiolase-like"/>
</dbReference>
<sequence length="371" mass="38533">MGAPRSVAVVATAQTELRSAWSNAQHVDLISSTVMRLLRIAGIGLADVDFVIDSGSDVLDGRSISNCGFLGAMGAHHKEESRVEEDGLWAATYGATKIAAGAAEIGLIIAYSKPSESDVSLFYASQVEPFYQRPVGFDHLAASGLQAQQYIRMGGSEADFAKVTARAWEQAAQNPFVDIEAAPSEQEIASGEMVAAPLRRHMMARSVDGCVAVLLAGAEVARGMSSQPVWITGMGSAMDNHAFPVRKPGRLEACEAAARAAYNRAGLDPRSASIAEVSGSSAAGELMVLEALGLSKPGQGFDTYSGPTAINLSGGALPADPIMATGLLRLADAHRQLTQPKVFGLASPETAIVHAAGGVGMQTHCVVTLGV</sequence>
<dbReference type="AlphaFoldDB" id="A0A849IJL8"/>